<comment type="caution">
    <text evidence="1">The sequence shown here is derived from an EMBL/GenBank/DDBJ whole genome shotgun (WGS) entry which is preliminary data.</text>
</comment>
<reference evidence="1 2" key="1">
    <citation type="submission" date="2019-07" db="EMBL/GenBank/DDBJ databases">
        <title>De Novo Assembly of kiwifruit Actinidia rufa.</title>
        <authorList>
            <person name="Sugita-Konishi S."/>
            <person name="Sato K."/>
            <person name="Mori E."/>
            <person name="Abe Y."/>
            <person name="Kisaki G."/>
            <person name="Hamano K."/>
            <person name="Suezawa K."/>
            <person name="Otani M."/>
            <person name="Fukuda T."/>
            <person name="Manabe T."/>
            <person name="Gomi K."/>
            <person name="Tabuchi M."/>
            <person name="Akimitsu K."/>
            <person name="Kataoka I."/>
        </authorList>
    </citation>
    <scope>NUCLEOTIDE SEQUENCE [LARGE SCALE GENOMIC DNA]</scope>
    <source>
        <strain evidence="2">cv. Fuchu</strain>
    </source>
</reference>
<evidence type="ECO:0000313" key="2">
    <source>
        <dbReference type="Proteomes" id="UP000585474"/>
    </source>
</evidence>
<keyword evidence="2" id="KW-1185">Reference proteome</keyword>
<evidence type="ECO:0000313" key="1">
    <source>
        <dbReference type="EMBL" id="GFZ10944.1"/>
    </source>
</evidence>
<proteinExistence type="predicted"/>
<dbReference type="OrthoDB" id="1650029at2759"/>
<dbReference type="Proteomes" id="UP000585474">
    <property type="component" value="Unassembled WGS sequence"/>
</dbReference>
<sequence>MWEEILVNYVLENLREKARDMGAANWMNYVMDKLKEWLVVVVNFGRSLIGKVDEVSPPKTREEQLRLGPSCHSLHHLRGGSTLMHLL</sequence>
<name>A0A7J0GJP4_9ERIC</name>
<dbReference type="AlphaFoldDB" id="A0A7J0GJP4"/>
<dbReference type="EMBL" id="BJWL01000022">
    <property type="protein sequence ID" value="GFZ10944.1"/>
    <property type="molecule type" value="Genomic_DNA"/>
</dbReference>
<organism evidence="1 2">
    <name type="scientific">Actinidia rufa</name>
    <dbReference type="NCBI Taxonomy" id="165716"/>
    <lineage>
        <taxon>Eukaryota</taxon>
        <taxon>Viridiplantae</taxon>
        <taxon>Streptophyta</taxon>
        <taxon>Embryophyta</taxon>
        <taxon>Tracheophyta</taxon>
        <taxon>Spermatophyta</taxon>
        <taxon>Magnoliopsida</taxon>
        <taxon>eudicotyledons</taxon>
        <taxon>Gunneridae</taxon>
        <taxon>Pentapetalae</taxon>
        <taxon>asterids</taxon>
        <taxon>Ericales</taxon>
        <taxon>Actinidiaceae</taxon>
        <taxon>Actinidia</taxon>
    </lineage>
</organism>
<accession>A0A7J0GJP4</accession>
<gene>
    <name evidence="1" type="ORF">Acr_22g0003420</name>
</gene>
<protein>
    <submittedName>
        <fullName evidence="1">Uncharacterized protein</fullName>
    </submittedName>
</protein>